<dbReference type="InterPro" id="IPR001853">
    <property type="entry name" value="DSBA-like_thioredoxin_dom"/>
</dbReference>
<feature type="domain" description="DSBA-like thioredoxin" evidence="1">
    <location>
        <begin position="6"/>
        <end position="207"/>
    </location>
</feature>
<sequence length="222" mass="24417">MQKLRIDLVSDVACPWCAIGYRRLEQALETLQGEVDVELVWQPFELNPDMPPEGEPILEHLCRKYGQDAESIQRTQGEIVALAEQLGLNFQRATERRAHNTFDAHRVLAWAGEHGRETELQLALFDAYFGEAKRPSDPEVLRAAAVRAGLDGDEAEAVARSDRYADAVRAAERRFLEAGVSAVPGFVLGGRYLISGAQPPEALADAIRQVASEPDGRPSVTA</sequence>
<dbReference type="OrthoDB" id="9799122at2"/>
<dbReference type="PANTHER" id="PTHR13887:SF41">
    <property type="entry name" value="THIOREDOXIN SUPERFAMILY PROTEIN"/>
    <property type="match status" value="1"/>
</dbReference>
<reference evidence="2 3" key="1">
    <citation type="submission" date="2018-05" db="EMBL/GenBank/DDBJ databases">
        <title>Spiribacter halobius sp. nov., a moderately halophilic bacterium isolated from marine solar saltern.</title>
        <authorList>
            <person name="Zheng W.-S."/>
            <person name="Lu D.-C."/>
            <person name="Du Z.-J."/>
        </authorList>
    </citation>
    <scope>NUCLEOTIDE SEQUENCE [LARGE SCALE GENOMIC DNA]</scope>
    <source>
        <strain evidence="2 3">E85</strain>
    </source>
</reference>
<evidence type="ECO:0000313" key="3">
    <source>
        <dbReference type="Proteomes" id="UP000245474"/>
    </source>
</evidence>
<dbReference type="SUPFAM" id="SSF52833">
    <property type="entry name" value="Thioredoxin-like"/>
    <property type="match status" value="1"/>
</dbReference>
<organism evidence="2 3">
    <name type="scientific">Sediminicurvatus halobius</name>
    <dbReference type="NCBI Taxonomy" id="2182432"/>
    <lineage>
        <taxon>Bacteria</taxon>
        <taxon>Pseudomonadati</taxon>
        <taxon>Pseudomonadota</taxon>
        <taxon>Gammaproteobacteria</taxon>
        <taxon>Chromatiales</taxon>
        <taxon>Ectothiorhodospiraceae</taxon>
        <taxon>Sediminicurvatus</taxon>
    </lineage>
</organism>
<protein>
    <submittedName>
        <fullName evidence="2">DsbA family oxidoreductase</fullName>
    </submittedName>
</protein>
<dbReference type="EMBL" id="QFFI01000007">
    <property type="protein sequence ID" value="PWG64036.1"/>
    <property type="molecule type" value="Genomic_DNA"/>
</dbReference>
<keyword evidence="3" id="KW-1185">Reference proteome</keyword>
<accession>A0A2U2N4D2</accession>
<comment type="caution">
    <text evidence="2">The sequence shown here is derived from an EMBL/GenBank/DDBJ whole genome shotgun (WGS) entry which is preliminary data.</text>
</comment>
<gene>
    <name evidence="2" type="ORF">DEM34_05900</name>
</gene>
<dbReference type="Gene3D" id="3.40.30.10">
    <property type="entry name" value="Glutaredoxin"/>
    <property type="match status" value="1"/>
</dbReference>
<dbReference type="AlphaFoldDB" id="A0A2U2N4D2"/>
<dbReference type="RefSeq" id="WP_109677249.1">
    <property type="nucleotide sequence ID" value="NZ_CP086615.1"/>
</dbReference>
<evidence type="ECO:0000259" key="1">
    <source>
        <dbReference type="Pfam" id="PF01323"/>
    </source>
</evidence>
<name>A0A2U2N4D2_9GAMM</name>
<proteinExistence type="predicted"/>
<dbReference type="GO" id="GO:0016491">
    <property type="term" value="F:oxidoreductase activity"/>
    <property type="evidence" value="ECO:0007669"/>
    <property type="project" value="InterPro"/>
</dbReference>
<dbReference type="Proteomes" id="UP000245474">
    <property type="component" value="Unassembled WGS sequence"/>
</dbReference>
<dbReference type="InterPro" id="IPR036249">
    <property type="entry name" value="Thioredoxin-like_sf"/>
</dbReference>
<dbReference type="PANTHER" id="PTHR13887">
    <property type="entry name" value="GLUTATHIONE S-TRANSFERASE KAPPA"/>
    <property type="match status" value="1"/>
</dbReference>
<dbReference type="CDD" id="cd03024">
    <property type="entry name" value="DsbA_FrnE"/>
    <property type="match status" value="1"/>
</dbReference>
<evidence type="ECO:0000313" key="2">
    <source>
        <dbReference type="EMBL" id="PWG64036.1"/>
    </source>
</evidence>
<dbReference type="Pfam" id="PF01323">
    <property type="entry name" value="DSBA"/>
    <property type="match status" value="1"/>
</dbReference>